<proteinExistence type="predicted"/>
<organism evidence="2">
    <name type="scientific">viral metagenome</name>
    <dbReference type="NCBI Taxonomy" id="1070528"/>
    <lineage>
        <taxon>unclassified sequences</taxon>
        <taxon>metagenomes</taxon>
        <taxon>organismal metagenomes</taxon>
    </lineage>
</organism>
<dbReference type="AlphaFoldDB" id="A0A6C0CQS8"/>
<accession>A0A6C0CQS8</accession>
<evidence type="ECO:0000256" key="1">
    <source>
        <dbReference type="SAM" id="Coils"/>
    </source>
</evidence>
<protein>
    <submittedName>
        <fullName evidence="2">Uncharacterized protein</fullName>
    </submittedName>
</protein>
<evidence type="ECO:0000313" key="2">
    <source>
        <dbReference type="EMBL" id="QHT07226.1"/>
    </source>
</evidence>
<name>A0A6C0CQS8_9ZZZZ</name>
<reference evidence="2" key="1">
    <citation type="journal article" date="2020" name="Nature">
        <title>Giant virus diversity and host interactions through global metagenomics.</title>
        <authorList>
            <person name="Schulz F."/>
            <person name="Roux S."/>
            <person name="Paez-Espino D."/>
            <person name="Jungbluth S."/>
            <person name="Walsh D.A."/>
            <person name="Denef V.J."/>
            <person name="McMahon K.D."/>
            <person name="Konstantinidis K.T."/>
            <person name="Eloe-Fadrosh E.A."/>
            <person name="Kyrpides N.C."/>
            <person name="Woyke T."/>
        </authorList>
    </citation>
    <scope>NUCLEOTIDE SEQUENCE</scope>
    <source>
        <strain evidence="2">GVMAG-M-3300021962-46</strain>
    </source>
</reference>
<keyword evidence="1" id="KW-0175">Coiled coil</keyword>
<sequence>MEITATTEQKFMIMLHERINTLEDELLRLEKQIQNSTSSHYHKIDVKIPFQHGNNMTSKIKEVLNLIFNHRKKFEPIFAAWNWHISHEQLLITLILTTKYSITEEQMKKYIENLSITYTAFYDLYIFIQYFNNYYHDEDEGDTKYNYEYWHSHYGNLYNLTDYEFTDEPFTKSKNYNDSKELQYYLRKWIFHPQKNWIDILRIFL</sequence>
<feature type="coiled-coil region" evidence="1">
    <location>
        <begin position="12"/>
        <end position="39"/>
    </location>
</feature>
<dbReference type="EMBL" id="MN739480">
    <property type="protein sequence ID" value="QHT07226.1"/>
    <property type="molecule type" value="Genomic_DNA"/>
</dbReference>